<name>A0A8B3S0D1_9EURY</name>
<dbReference type="Gene3D" id="3.40.50.720">
    <property type="entry name" value="NAD(P)-binding Rossmann-like Domain"/>
    <property type="match status" value="1"/>
</dbReference>
<evidence type="ECO:0000256" key="1">
    <source>
        <dbReference type="ARBA" id="ARBA00006601"/>
    </source>
</evidence>
<accession>A0A8B3S0D1</accession>
<dbReference type="Proteomes" id="UP000291831">
    <property type="component" value="Unassembled WGS sequence"/>
</dbReference>
<evidence type="ECO:0008006" key="5">
    <source>
        <dbReference type="Google" id="ProtNLM"/>
    </source>
</evidence>
<reference evidence="4" key="1">
    <citation type="submission" date="2019-01" db="EMBL/GenBank/DDBJ databases">
        <title>Anaerobic oxidation of ethane by archaea from a marine hydrocarbon seep.</title>
        <authorList>
            <person name="Musat F."/>
        </authorList>
    </citation>
    <scope>NUCLEOTIDE SEQUENCE [LARGE SCALE GENOMIC DNA]</scope>
</reference>
<dbReference type="PANTHER" id="PTHR43491:SF2">
    <property type="entry name" value="UDP-N-ACETYL-D-MANNOSAMINE DEHYDROGENASE"/>
    <property type="match status" value="1"/>
</dbReference>
<evidence type="ECO:0000256" key="2">
    <source>
        <dbReference type="SAM" id="MobiDB-lite"/>
    </source>
</evidence>
<evidence type="ECO:0000313" key="3">
    <source>
        <dbReference type="EMBL" id="RZB29137.1"/>
    </source>
</evidence>
<gene>
    <name evidence="3" type="ORF">AEth_01469</name>
</gene>
<dbReference type="GO" id="GO:0016628">
    <property type="term" value="F:oxidoreductase activity, acting on the CH-CH group of donors, NAD or NADP as acceptor"/>
    <property type="evidence" value="ECO:0007669"/>
    <property type="project" value="InterPro"/>
</dbReference>
<dbReference type="AlphaFoldDB" id="A0A8B3S0D1"/>
<feature type="compositionally biased region" description="Basic residues" evidence="2">
    <location>
        <begin position="1"/>
        <end position="11"/>
    </location>
</feature>
<dbReference type="EMBL" id="RPGO01000032">
    <property type="protein sequence ID" value="RZB29137.1"/>
    <property type="molecule type" value="Genomic_DNA"/>
</dbReference>
<organism evidence="3 4">
    <name type="scientific">Candidatus Argoarchaeum ethanivorans</name>
    <dbReference type="NCBI Taxonomy" id="2608793"/>
    <lineage>
        <taxon>Archaea</taxon>
        <taxon>Methanobacteriati</taxon>
        <taxon>Methanobacteriota</taxon>
        <taxon>Stenosarchaea group</taxon>
        <taxon>Methanomicrobia</taxon>
        <taxon>Methanosarcinales</taxon>
        <taxon>Methanosarcinales incertae sedis</taxon>
        <taxon>GOM Arc I cluster</taxon>
        <taxon>Candidatus Argoarchaeum</taxon>
    </lineage>
</organism>
<evidence type="ECO:0000313" key="4">
    <source>
        <dbReference type="Proteomes" id="UP000291831"/>
    </source>
</evidence>
<protein>
    <recommendedName>
        <fullName evidence="5">UDP-glucose/GDP-mannose dehydrogenase N-terminal domain-containing protein</fullName>
    </recommendedName>
</protein>
<sequence length="99" mass="11150">MYHEGKLRKRIKEFQNDSQTTRQNRLHRQSFGYVGLPLALAFLEHLTTIGFDVDAGKIKELAGANDNQNIAFTDNGFTCGTDFTIGYSPERINPGDDNQ</sequence>
<feature type="region of interest" description="Disordered" evidence="2">
    <location>
        <begin position="1"/>
        <end position="26"/>
    </location>
</feature>
<comment type="caution">
    <text evidence="3">The sequence shown here is derived from an EMBL/GenBank/DDBJ whole genome shotgun (WGS) entry which is preliminary data.</text>
</comment>
<dbReference type="InterPro" id="IPR028359">
    <property type="entry name" value="UDP_ManNAc/GlcNAc_DH"/>
</dbReference>
<dbReference type="PANTHER" id="PTHR43491">
    <property type="entry name" value="UDP-N-ACETYL-D-MANNOSAMINE DEHYDROGENASE"/>
    <property type="match status" value="1"/>
</dbReference>
<proteinExistence type="inferred from homology"/>
<dbReference type="GO" id="GO:0000271">
    <property type="term" value="P:polysaccharide biosynthetic process"/>
    <property type="evidence" value="ECO:0007669"/>
    <property type="project" value="InterPro"/>
</dbReference>
<comment type="similarity">
    <text evidence="1">Belongs to the UDP-glucose/GDP-mannose dehydrogenase family.</text>
</comment>